<dbReference type="InterPro" id="IPR000490">
    <property type="entry name" value="Glyco_hydro_17"/>
</dbReference>
<dbReference type="Proteomes" id="UP000324897">
    <property type="component" value="Chromosome 3"/>
</dbReference>
<dbReference type="GO" id="GO:0005975">
    <property type="term" value="P:carbohydrate metabolic process"/>
    <property type="evidence" value="ECO:0007669"/>
    <property type="project" value="InterPro"/>
</dbReference>
<dbReference type="InterPro" id="IPR044965">
    <property type="entry name" value="Glyco_hydro_17_plant"/>
</dbReference>
<evidence type="ECO:0000256" key="7">
    <source>
        <dbReference type="ARBA" id="ARBA00022729"/>
    </source>
</evidence>
<dbReference type="AlphaFoldDB" id="A0A5J9TFE1"/>
<keyword evidence="8" id="KW-0378">Hydrolase</keyword>
<evidence type="ECO:0000256" key="2">
    <source>
        <dbReference type="ARBA" id="ARBA00004609"/>
    </source>
</evidence>
<evidence type="ECO:0000256" key="13">
    <source>
        <dbReference type="ARBA" id="ARBA00023295"/>
    </source>
</evidence>
<dbReference type="SUPFAM" id="SSF51445">
    <property type="entry name" value="(Trans)glycosidases"/>
    <property type="match status" value="1"/>
</dbReference>
<evidence type="ECO:0000256" key="10">
    <source>
        <dbReference type="ARBA" id="ARBA00023136"/>
    </source>
</evidence>
<keyword evidence="13" id="KW-0326">Glycosidase</keyword>
<evidence type="ECO:0000256" key="5">
    <source>
        <dbReference type="ARBA" id="ARBA00022475"/>
    </source>
</evidence>
<feature type="signal peptide" evidence="15">
    <location>
        <begin position="1"/>
        <end position="22"/>
    </location>
</feature>
<evidence type="ECO:0000256" key="11">
    <source>
        <dbReference type="ARBA" id="ARBA00023157"/>
    </source>
</evidence>
<dbReference type="Gene3D" id="1.20.58.1040">
    <property type="match status" value="1"/>
</dbReference>
<feature type="domain" description="X8" evidence="16">
    <location>
        <begin position="382"/>
        <end position="479"/>
    </location>
</feature>
<dbReference type="InterPro" id="IPR012946">
    <property type="entry name" value="X8"/>
</dbReference>
<dbReference type="EC" id="3.2.1.39" evidence="4"/>
<evidence type="ECO:0000313" key="18">
    <source>
        <dbReference type="Proteomes" id="UP000324897"/>
    </source>
</evidence>
<proteinExistence type="inferred from homology"/>
<dbReference type="GO" id="GO:0009506">
    <property type="term" value="C:plasmodesma"/>
    <property type="evidence" value="ECO:0007669"/>
    <property type="project" value="UniProtKB-ARBA"/>
</dbReference>
<comment type="subcellular location">
    <subcellularLocation>
        <location evidence="2">Cell membrane</location>
        <topology evidence="2">Lipid-anchor</topology>
        <topology evidence="2">GPI-anchor</topology>
    </subcellularLocation>
</comment>
<dbReference type="Pfam" id="PF07983">
    <property type="entry name" value="X8"/>
    <property type="match status" value="1"/>
</dbReference>
<dbReference type="SMART" id="SM00768">
    <property type="entry name" value="X8"/>
    <property type="match status" value="1"/>
</dbReference>
<dbReference type="PANTHER" id="PTHR32227">
    <property type="entry name" value="GLUCAN ENDO-1,3-BETA-GLUCOSIDASE BG1-RELATED-RELATED"/>
    <property type="match status" value="1"/>
</dbReference>
<evidence type="ECO:0000256" key="6">
    <source>
        <dbReference type="ARBA" id="ARBA00022622"/>
    </source>
</evidence>
<dbReference type="EMBL" id="RWGY01000039">
    <property type="protein sequence ID" value="TVU10133.1"/>
    <property type="molecule type" value="Genomic_DNA"/>
</dbReference>
<dbReference type="GO" id="GO:0042973">
    <property type="term" value="F:glucan endo-1,3-beta-D-glucosidase activity"/>
    <property type="evidence" value="ECO:0007669"/>
    <property type="project" value="UniProtKB-EC"/>
</dbReference>
<dbReference type="OrthoDB" id="941679at2759"/>
<keyword evidence="5" id="KW-1003">Cell membrane</keyword>
<dbReference type="GO" id="GO:0098552">
    <property type="term" value="C:side of membrane"/>
    <property type="evidence" value="ECO:0007669"/>
    <property type="project" value="UniProtKB-KW"/>
</dbReference>
<gene>
    <name evidence="17" type="ORF">EJB05_43643</name>
</gene>
<organism evidence="17 18">
    <name type="scientific">Eragrostis curvula</name>
    <name type="common">weeping love grass</name>
    <dbReference type="NCBI Taxonomy" id="38414"/>
    <lineage>
        <taxon>Eukaryota</taxon>
        <taxon>Viridiplantae</taxon>
        <taxon>Streptophyta</taxon>
        <taxon>Embryophyta</taxon>
        <taxon>Tracheophyta</taxon>
        <taxon>Spermatophyta</taxon>
        <taxon>Magnoliopsida</taxon>
        <taxon>Liliopsida</taxon>
        <taxon>Poales</taxon>
        <taxon>Poaceae</taxon>
        <taxon>PACMAD clade</taxon>
        <taxon>Chloridoideae</taxon>
        <taxon>Eragrostideae</taxon>
        <taxon>Eragrostidinae</taxon>
        <taxon>Eragrostis</taxon>
    </lineage>
</organism>
<evidence type="ECO:0000256" key="3">
    <source>
        <dbReference type="ARBA" id="ARBA00008773"/>
    </source>
</evidence>
<sequence length="607" mass="66022">MAAPSIWFLRLLFLCAALSCHAARGVSGHGIGVNYGRVADDIPPPRRSVELIRAVGAGSVKIYDANPAVLRALAGTHMRVSIMVPNEIIPDIAASAAAADAWVAENLVPYYPETRVKFLLVGNEVLSDNSIAASVWPRLVPAMENLHLSLRARRISSVKIGTTLAMDALADGAFPRPPSAAAFRADVAAPVVRPLLHFLNGTNSYYFVDAYPYFAWSLNNLTVPLDYALFQGGGAARYVDPGTGLTYTNLLDEMLDAVVVAMAKLGYPRVKLAIAETGWPNGCDYDQIGGNVHNAAIYNRNLAIRMAKNPGTPARPSAKMPVFVFSLYNEDLKPGPGTERHWGLYYANGTAIYQIDLTGRRPLSSYPPLPAPENNTPYKGPIWCVLSAAASRKLNETAVGDALTYACGQGNGTCDAIQPGGKCFQPNTAAAHASYAFNSYWQQFRKIGATCYFNNLAEQTIKDPSVSRLICIGSPWCSHTRVAAVTPWVRRRSLLRGTSISFTGREQAMKSLTRGHLETWVTLRDEFNEELKKTNTVVVCNESIRDSTPSMESRFGPCIGANSLPGRLLRPCLAAYRVRPPARRWSPDNHPSGGLAITLVIDRARRT</sequence>
<name>A0A5J9TFE1_9POAL</name>
<evidence type="ECO:0000256" key="14">
    <source>
        <dbReference type="RuleBase" id="RU004335"/>
    </source>
</evidence>
<keyword evidence="11" id="KW-1015">Disulfide bond</keyword>
<accession>A0A5J9TFE1</accession>
<evidence type="ECO:0000256" key="8">
    <source>
        <dbReference type="ARBA" id="ARBA00022801"/>
    </source>
</evidence>
<dbReference type="GO" id="GO:0005886">
    <property type="term" value="C:plasma membrane"/>
    <property type="evidence" value="ECO:0007669"/>
    <property type="project" value="UniProtKB-SubCell"/>
</dbReference>
<dbReference type="Gramene" id="TVU10133">
    <property type="protein sequence ID" value="TVU10133"/>
    <property type="gene ID" value="EJB05_43643"/>
</dbReference>
<dbReference type="GO" id="GO:0006952">
    <property type="term" value="P:defense response"/>
    <property type="evidence" value="ECO:0007669"/>
    <property type="project" value="UniProtKB-KW"/>
</dbReference>
<keyword evidence="18" id="KW-1185">Reference proteome</keyword>
<dbReference type="Gene3D" id="3.20.20.80">
    <property type="entry name" value="Glycosidases"/>
    <property type="match status" value="1"/>
</dbReference>
<feature type="non-terminal residue" evidence="17">
    <location>
        <position position="1"/>
    </location>
</feature>
<comment type="caution">
    <text evidence="17">The sequence shown here is derived from an EMBL/GenBank/DDBJ whole genome shotgun (WGS) entry which is preliminary data.</text>
</comment>
<dbReference type="FunFam" id="1.20.58.1040:FF:000001">
    <property type="entry name" value="Glucan endo-1,3-beta-glucosidase 4"/>
    <property type="match status" value="1"/>
</dbReference>
<keyword evidence="10" id="KW-0472">Membrane</keyword>
<evidence type="ECO:0000256" key="15">
    <source>
        <dbReference type="SAM" id="SignalP"/>
    </source>
</evidence>
<keyword evidence="9" id="KW-0611">Plant defense</keyword>
<keyword evidence="7 15" id="KW-0732">Signal</keyword>
<protein>
    <recommendedName>
        <fullName evidence="4">glucan endo-1,3-beta-D-glucosidase</fullName>
        <ecNumber evidence="4">3.2.1.39</ecNumber>
    </recommendedName>
</protein>
<evidence type="ECO:0000256" key="9">
    <source>
        <dbReference type="ARBA" id="ARBA00022821"/>
    </source>
</evidence>
<evidence type="ECO:0000313" key="17">
    <source>
        <dbReference type="EMBL" id="TVU10133.1"/>
    </source>
</evidence>
<keyword evidence="6" id="KW-0449">Lipoprotein</keyword>
<dbReference type="FunFam" id="3.20.20.80:FF:000002">
    <property type="entry name" value="Glucan endo-1,3-beta-glucosidase 3"/>
    <property type="match status" value="1"/>
</dbReference>
<evidence type="ECO:0000256" key="4">
    <source>
        <dbReference type="ARBA" id="ARBA00012780"/>
    </source>
</evidence>
<dbReference type="InterPro" id="IPR017853">
    <property type="entry name" value="GH"/>
</dbReference>
<keyword evidence="12" id="KW-0325">Glycoprotein</keyword>
<dbReference type="Pfam" id="PF00332">
    <property type="entry name" value="Glyco_hydro_17"/>
    <property type="match status" value="1"/>
</dbReference>
<keyword evidence="6" id="KW-0336">GPI-anchor</keyword>
<comment type="catalytic activity">
    <reaction evidence="1">
        <text>Hydrolysis of (1-&gt;3)-beta-D-glucosidic linkages in (1-&gt;3)-beta-D-glucans.</text>
        <dbReference type="EC" id="3.2.1.39"/>
    </reaction>
</comment>
<evidence type="ECO:0000256" key="12">
    <source>
        <dbReference type="ARBA" id="ARBA00023180"/>
    </source>
</evidence>
<feature type="chain" id="PRO_5023898198" description="glucan endo-1,3-beta-D-glucosidase" evidence="15">
    <location>
        <begin position="23"/>
        <end position="607"/>
    </location>
</feature>
<evidence type="ECO:0000256" key="1">
    <source>
        <dbReference type="ARBA" id="ARBA00000382"/>
    </source>
</evidence>
<evidence type="ECO:0000259" key="16">
    <source>
        <dbReference type="SMART" id="SM00768"/>
    </source>
</evidence>
<comment type="similarity">
    <text evidence="3 14">Belongs to the glycosyl hydrolase 17 family.</text>
</comment>
<reference evidence="17 18" key="1">
    <citation type="journal article" date="2019" name="Sci. Rep.">
        <title>A high-quality genome of Eragrostis curvula grass provides insights into Poaceae evolution and supports new strategies to enhance forage quality.</title>
        <authorList>
            <person name="Carballo J."/>
            <person name="Santos B.A.C.M."/>
            <person name="Zappacosta D."/>
            <person name="Garbus I."/>
            <person name="Selva J.P."/>
            <person name="Gallo C.A."/>
            <person name="Diaz A."/>
            <person name="Albertini E."/>
            <person name="Caccamo M."/>
            <person name="Echenique V."/>
        </authorList>
    </citation>
    <scope>NUCLEOTIDE SEQUENCE [LARGE SCALE GENOMIC DNA]</scope>
    <source>
        <strain evidence="18">cv. Victoria</strain>
        <tissue evidence="17">Leaf</tissue>
    </source>
</reference>